<dbReference type="AlphaFoldDB" id="A0AAQ4ER34"/>
<evidence type="ECO:0000313" key="2">
    <source>
        <dbReference type="EMBL" id="KAK8777202.1"/>
    </source>
</evidence>
<feature type="compositionally biased region" description="Low complexity" evidence="1">
    <location>
        <begin position="48"/>
        <end position="59"/>
    </location>
</feature>
<accession>A0AAQ4ER34</accession>
<gene>
    <name evidence="2" type="ORF">V5799_029453</name>
</gene>
<organism evidence="2 3">
    <name type="scientific">Amblyomma americanum</name>
    <name type="common">Lone star tick</name>
    <dbReference type="NCBI Taxonomy" id="6943"/>
    <lineage>
        <taxon>Eukaryota</taxon>
        <taxon>Metazoa</taxon>
        <taxon>Ecdysozoa</taxon>
        <taxon>Arthropoda</taxon>
        <taxon>Chelicerata</taxon>
        <taxon>Arachnida</taxon>
        <taxon>Acari</taxon>
        <taxon>Parasitiformes</taxon>
        <taxon>Ixodida</taxon>
        <taxon>Ixodoidea</taxon>
        <taxon>Ixodidae</taxon>
        <taxon>Amblyomminae</taxon>
        <taxon>Amblyomma</taxon>
    </lineage>
</organism>
<name>A0AAQ4ER34_AMBAM</name>
<evidence type="ECO:0000313" key="3">
    <source>
        <dbReference type="Proteomes" id="UP001321473"/>
    </source>
</evidence>
<comment type="caution">
    <text evidence="2">The sequence shown here is derived from an EMBL/GenBank/DDBJ whole genome shotgun (WGS) entry which is preliminary data.</text>
</comment>
<dbReference type="Proteomes" id="UP001321473">
    <property type="component" value="Unassembled WGS sequence"/>
</dbReference>
<reference evidence="2 3" key="1">
    <citation type="journal article" date="2023" name="Arcadia Sci">
        <title>De novo assembly of a long-read Amblyomma americanum tick genome.</title>
        <authorList>
            <person name="Chou S."/>
            <person name="Poskanzer K.E."/>
            <person name="Rollins M."/>
            <person name="Thuy-Boun P.S."/>
        </authorList>
    </citation>
    <scope>NUCLEOTIDE SEQUENCE [LARGE SCALE GENOMIC DNA]</scope>
    <source>
        <strain evidence="2">F_SG_1</strain>
        <tissue evidence="2">Salivary glands</tissue>
    </source>
</reference>
<evidence type="ECO:0000256" key="1">
    <source>
        <dbReference type="SAM" id="MobiDB-lite"/>
    </source>
</evidence>
<sequence length="112" mass="12151">MLSPSPERPSKTMSSPNSRAMADDPPPLLPSVASSVNCTDQPGCSMDLPSELPGSSSFSDSDDMEFDGGYTEIASTPRMKSRECWSSRTKDTRYVSSWTFTLDVHVPVGVIK</sequence>
<proteinExistence type="predicted"/>
<dbReference type="EMBL" id="JARKHS020012093">
    <property type="protein sequence ID" value="KAK8777202.1"/>
    <property type="molecule type" value="Genomic_DNA"/>
</dbReference>
<feature type="region of interest" description="Disordered" evidence="1">
    <location>
        <begin position="1"/>
        <end position="80"/>
    </location>
</feature>
<keyword evidence="3" id="KW-1185">Reference proteome</keyword>
<protein>
    <submittedName>
        <fullName evidence="2">Uncharacterized protein</fullName>
    </submittedName>
</protein>